<evidence type="ECO:0000256" key="1">
    <source>
        <dbReference type="SAM" id="SignalP"/>
    </source>
</evidence>
<proteinExistence type="predicted"/>
<name>A0ABR4HBF2_9EURO</name>
<evidence type="ECO:0000313" key="2">
    <source>
        <dbReference type="EMBL" id="KAL2812756.1"/>
    </source>
</evidence>
<dbReference type="Proteomes" id="UP001610334">
    <property type="component" value="Unassembled WGS sequence"/>
</dbReference>
<reference evidence="2 3" key="1">
    <citation type="submission" date="2024-07" db="EMBL/GenBank/DDBJ databases">
        <title>Section-level genome sequencing and comparative genomics of Aspergillus sections Usti and Cavernicolus.</title>
        <authorList>
            <consortium name="Lawrence Berkeley National Laboratory"/>
            <person name="Nybo J.L."/>
            <person name="Vesth T.C."/>
            <person name="Theobald S."/>
            <person name="Frisvad J.C."/>
            <person name="Larsen T.O."/>
            <person name="Kjaerboelling I."/>
            <person name="Rothschild-Mancinelli K."/>
            <person name="Lyhne E.K."/>
            <person name="Kogle M.E."/>
            <person name="Barry K."/>
            <person name="Clum A."/>
            <person name="Na H."/>
            <person name="Ledsgaard L."/>
            <person name="Lin J."/>
            <person name="Lipzen A."/>
            <person name="Kuo A."/>
            <person name="Riley R."/>
            <person name="Mondo S."/>
            <person name="Labutti K."/>
            <person name="Haridas S."/>
            <person name="Pangalinan J."/>
            <person name="Salamov A.A."/>
            <person name="Simmons B.A."/>
            <person name="Magnuson J.K."/>
            <person name="Chen J."/>
            <person name="Drula E."/>
            <person name="Henrissat B."/>
            <person name="Wiebenga A."/>
            <person name="Lubbers R.J."/>
            <person name="Gomes A.C."/>
            <person name="Makela M.R."/>
            <person name="Stajich J."/>
            <person name="Grigoriev I.V."/>
            <person name="Mortensen U.H."/>
            <person name="De Vries R.P."/>
            <person name="Baker S.E."/>
            <person name="Andersen M.R."/>
        </authorList>
    </citation>
    <scope>NUCLEOTIDE SEQUENCE [LARGE SCALE GENOMIC DNA]</scope>
    <source>
        <strain evidence="2 3">CBS 588.65</strain>
    </source>
</reference>
<feature type="signal peptide" evidence="1">
    <location>
        <begin position="1"/>
        <end position="24"/>
    </location>
</feature>
<accession>A0ABR4HBF2</accession>
<comment type="caution">
    <text evidence="2">The sequence shown here is derived from an EMBL/GenBank/DDBJ whole genome shotgun (WGS) entry which is preliminary data.</text>
</comment>
<keyword evidence="3" id="KW-1185">Reference proteome</keyword>
<dbReference type="EMBL" id="JBFXLT010000045">
    <property type="protein sequence ID" value="KAL2812756.1"/>
    <property type="molecule type" value="Genomic_DNA"/>
</dbReference>
<organism evidence="2 3">
    <name type="scientific">Aspergillus granulosus</name>
    <dbReference type="NCBI Taxonomy" id="176169"/>
    <lineage>
        <taxon>Eukaryota</taxon>
        <taxon>Fungi</taxon>
        <taxon>Dikarya</taxon>
        <taxon>Ascomycota</taxon>
        <taxon>Pezizomycotina</taxon>
        <taxon>Eurotiomycetes</taxon>
        <taxon>Eurotiomycetidae</taxon>
        <taxon>Eurotiales</taxon>
        <taxon>Aspergillaceae</taxon>
        <taxon>Aspergillus</taxon>
        <taxon>Aspergillus subgen. Nidulantes</taxon>
    </lineage>
</organism>
<evidence type="ECO:0000313" key="3">
    <source>
        <dbReference type="Proteomes" id="UP001610334"/>
    </source>
</evidence>
<gene>
    <name evidence="2" type="ORF">BJX63DRAFT_432453</name>
</gene>
<protein>
    <submittedName>
        <fullName evidence="2">Uncharacterized protein</fullName>
    </submittedName>
</protein>
<feature type="chain" id="PRO_5046421402" evidence="1">
    <location>
        <begin position="25"/>
        <end position="116"/>
    </location>
</feature>
<sequence length="116" mass="11846">MIATGKTLLLAAALSTGALGAVQATFNRYFDAGCTTALGAVTVAEGFCVNVGNFPIQSWDAHVASGACEDASTSPVIKFYTDSGCEAGQIGDFAIETEAQCVAQEVTVQSVTLVCE</sequence>
<keyword evidence="1" id="KW-0732">Signal</keyword>